<evidence type="ECO:0000313" key="1">
    <source>
        <dbReference type="EMBL" id="JAH85045.1"/>
    </source>
</evidence>
<accession>A0A0E9W620</accession>
<sequence length="26" mass="2850">MLAARGFSCSWIFSARGCNWALPSSM</sequence>
<name>A0A0E9W620_ANGAN</name>
<organism evidence="1">
    <name type="scientific">Anguilla anguilla</name>
    <name type="common">European freshwater eel</name>
    <name type="synonym">Muraena anguilla</name>
    <dbReference type="NCBI Taxonomy" id="7936"/>
    <lineage>
        <taxon>Eukaryota</taxon>
        <taxon>Metazoa</taxon>
        <taxon>Chordata</taxon>
        <taxon>Craniata</taxon>
        <taxon>Vertebrata</taxon>
        <taxon>Euteleostomi</taxon>
        <taxon>Actinopterygii</taxon>
        <taxon>Neopterygii</taxon>
        <taxon>Teleostei</taxon>
        <taxon>Anguilliformes</taxon>
        <taxon>Anguillidae</taxon>
        <taxon>Anguilla</taxon>
    </lineage>
</organism>
<reference evidence="1" key="1">
    <citation type="submission" date="2014-11" db="EMBL/GenBank/DDBJ databases">
        <authorList>
            <person name="Amaro Gonzalez C."/>
        </authorList>
    </citation>
    <scope>NUCLEOTIDE SEQUENCE</scope>
</reference>
<dbReference type="EMBL" id="GBXM01023532">
    <property type="protein sequence ID" value="JAH85045.1"/>
    <property type="molecule type" value="Transcribed_RNA"/>
</dbReference>
<protein>
    <submittedName>
        <fullName evidence="1">Uncharacterized protein</fullName>
    </submittedName>
</protein>
<reference evidence="1" key="2">
    <citation type="journal article" date="2015" name="Fish Shellfish Immunol.">
        <title>Early steps in the European eel (Anguilla anguilla)-Vibrio vulnificus interaction in the gills: Role of the RtxA13 toxin.</title>
        <authorList>
            <person name="Callol A."/>
            <person name="Pajuelo D."/>
            <person name="Ebbesson L."/>
            <person name="Teles M."/>
            <person name="MacKenzie S."/>
            <person name="Amaro C."/>
        </authorList>
    </citation>
    <scope>NUCLEOTIDE SEQUENCE</scope>
</reference>
<proteinExistence type="predicted"/>
<dbReference type="AlphaFoldDB" id="A0A0E9W620"/>